<dbReference type="GO" id="GO:0009103">
    <property type="term" value="P:lipopolysaccharide biosynthetic process"/>
    <property type="evidence" value="ECO:0007669"/>
    <property type="project" value="UniProtKB-ARBA"/>
</dbReference>
<feature type="transmembrane region" description="Helical" evidence="8">
    <location>
        <begin position="262"/>
        <end position="280"/>
    </location>
</feature>
<dbReference type="AlphaFoldDB" id="A0A1F7RLV5"/>
<dbReference type="InterPro" id="IPR050297">
    <property type="entry name" value="LipidA_mod_glycosyltrf_83"/>
</dbReference>
<protein>
    <recommendedName>
        <fullName evidence="9">Glycosyltransferase RgtA/B/C/D-like domain-containing protein</fullName>
    </recommendedName>
</protein>
<evidence type="ECO:0000256" key="8">
    <source>
        <dbReference type="SAM" id="Phobius"/>
    </source>
</evidence>
<feature type="transmembrane region" description="Helical" evidence="8">
    <location>
        <begin position="209"/>
        <end position="230"/>
    </location>
</feature>
<proteinExistence type="predicted"/>
<comment type="caution">
    <text evidence="10">The sequence shown here is derived from an EMBL/GenBank/DDBJ whole genome shotgun (WGS) entry which is preliminary data.</text>
</comment>
<evidence type="ECO:0000256" key="1">
    <source>
        <dbReference type="ARBA" id="ARBA00004651"/>
    </source>
</evidence>
<keyword evidence="3" id="KW-0328">Glycosyltransferase</keyword>
<dbReference type="GO" id="GO:0010041">
    <property type="term" value="P:response to iron(III) ion"/>
    <property type="evidence" value="ECO:0007669"/>
    <property type="project" value="TreeGrafter"/>
</dbReference>
<feature type="domain" description="Glycosyltransferase RgtA/B/C/D-like" evidence="9">
    <location>
        <begin position="194"/>
        <end position="339"/>
    </location>
</feature>
<dbReference type="InterPro" id="IPR038731">
    <property type="entry name" value="RgtA/B/C-like"/>
</dbReference>
<evidence type="ECO:0000313" key="10">
    <source>
        <dbReference type="EMBL" id="OGL42542.1"/>
    </source>
</evidence>
<sequence length="776" mass="87921">MRNTLIGFFVLLSIILAVTTQIFCETNSHLNLAILSGSLACLIIGILSRISFLKPPNRFSGLHKNHLPEGNATIPYDTVALSALVLFLMIVLQNTHNLKVWYWYLASLWILSLCILLVPGFRKLEFNFPGWKTIISLFLIIGFFFFIRLYELENIPASFHVDEGIPGMLSIYLADGRQRLLFNADYVNIPNLCWAPSLVTQLIFGNTIFGVRFASVIMGTVSLIGIFLLADLIFGRTAGYISTMIAGFSYTHLHFSRLGGPYINPLTFAPFIGYFLFRSFNRNRYFNLSVAGVISGIAAQSYQAAQALPGIVTIFFCFTIVFSRMRKIVLQNLIVYLIACSIGMGPSILFIAKNFSAFMGRNKTINVFVGAGYEHTASSYKTRDKIDILKIQLKHILGSFHYYKDTSIKFGIRRPLLDPLLGVLLILGLGILLMYIHSPPFYFLGMWSIVILLGGGILTTNSPFFPRYFGVLPPLFIIMSLVPASIYGILKSKKWLSWFFIPEAFLVTLLSILAFYNIKLYFRDFVHSKPMDTVTTVARYIKDTGKDYHYYLLTIPQFGIGHNGLSFINGDGIRKTDLPDPSRFFCSRLLSEKSVFIIIPQTMEYIPFVRDLFPDSVYTEFGNPQYPTFYTILVDKFQPLDLDHCIDRVSYVKSMDRWILKESTKALGISYNHGSIFGNVNNPVKIVWNGEINLNSNGTYSFMMLKPVAGSWEMKIEDVVLENASFVVTPNWNGWKKFSLTYTSIEGEENIWFGWQTPDAHAGIIPPYSVRPSKPE</sequence>
<keyword evidence="4" id="KW-0808">Transferase</keyword>
<gene>
    <name evidence="10" type="ORF">A2161_20515</name>
</gene>
<evidence type="ECO:0000256" key="4">
    <source>
        <dbReference type="ARBA" id="ARBA00022679"/>
    </source>
</evidence>
<feature type="transmembrane region" description="Helical" evidence="8">
    <location>
        <begin position="496"/>
        <end position="518"/>
    </location>
</feature>
<keyword evidence="6 8" id="KW-1133">Transmembrane helix</keyword>
<organism evidence="10 11">
    <name type="scientific">Candidatus Schekmanbacteria bacterium RBG_13_48_7</name>
    <dbReference type="NCBI Taxonomy" id="1817878"/>
    <lineage>
        <taxon>Bacteria</taxon>
        <taxon>Candidatus Schekmaniibacteriota</taxon>
    </lineage>
</organism>
<dbReference type="PANTHER" id="PTHR33908">
    <property type="entry name" value="MANNOSYLTRANSFERASE YKCB-RELATED"/>
    <property type="match status" value="1"/>
</dbReference>
<feature type="transmembrane region" description="Helical" evidence="8">
    <location>
        <begin position="416"/>
        <end position="435"/>
    </location>
</feature>
<evidence type="ECO:0000259" key="9">
    <source>
        <dbReference type="Pfam" id="PF13231"/>
    </source>
</evidence>
<feature type="transmembrane region" description="Helical" evidence="8">
    <location>
        <begin position="301"/>
        <end position="321"/>
    </location>
</feature>
<dbReference type="Proteomes" id="UP000179266">
    <property type="component" value="Unassembled WGS sequence"/>
</dbReference>
<feature type="transmembrane region" description="Helical" evidence="8">
    <location>
        <begin position="441"/>
        <end position="459"/>
    </location>
</feature>
<evidence type="ECO:0000256" key="3">
    <source>
        <dbReference type="ARBA" id="ARBA00022676"/>
    </source>
</evidence>
<keyword evidence="7 8" id="KW-0472">Membrane</keyword>
<dbReference type="GO" id="GO:0005886">
    <property type="term" value="C:plasma membrane"/>
    <property type="evidence" value="ECO:0007669"/>
    <property type="project" value="UniProtKB-SubCell"/>
</dbReference>
<comment type="subcellular location">
    <subcellularLocation>
        <location evidence="1">Cell membrane</location>
        <topology evidence="1">Multi-pass membrane protein</topology>
    </subcellularLocation>
</comment>
<evidence type="ECO:0000256" key="2">
    <source>
        <dbReference type="ARBA" id="ARBA00022475"/>
    </source>
</evidence>
<evidence type="ECO:0000313" key="11">
    <source>
        <dbReference type="Proteomes" id="UP000179266"/>
    </source>
</evidence>
<evidence type="ECO:0000256" key="5">
    <source>
        <dbReference type="ARBA" id="ARBA00022692"/>
    </source>
</evidence>
<feature type="transmembrane region" description="Helical" evidence="8">
    <location>
        <begin position="133"/>
        <end position="150"/>
    </location>
</feature>
<name>A0A1F7RLV5_9BACT</name>
<evidence type="ECO:0000256" key="6">
    <source>
        <dbReference type="ARBA" id="ARBA00022989"/>
    </source>
</evidence>
<accession>A0A1F7RLV5</accession>
<feature type="transmembrane region" description="Helical" evidence="8">
    <location>
        <begin position="101"/>
        <end position="121"/>
    </location>
</feature>
<keyword evidence="5 8" id="KW-0812">Transmembrane</keyword>
<dbReference type="Pfam" id="PF13231">
    <property type="entry name" value="PMT_2"/>
    <property type="match status" value="1"/>
</dbReference>
<dbReference type="EMBL" id="MGDD01000317">
    <property type="protein sequence ID" value="OGL42542.1"/>
    <property type="molecule type" value="Genomic_DNA"/>
</dbReference>
<feature type="transmembrane region" description="Helical" evidence="8">
    <location>
        <begin position="74"/>
        <end position="95"/>
    </location>
</feature>
<keyword evidence="2" id="KW-1003">Cell membrane</keyword>
<feature type="transmembrane region" description="Helical" evidence="8">
    <location>
        <begin position="30"/>
        <end position="53"/>
    </location>
</feature>
<feature type="transmembrane region" description="Helical" evidence="8">
    <location>
        <begin position="471"/>
        <end position="490"/>
    </location>
</feature>
<feature type="transmembrane region" description="Helical" evidence="8">
    <location>
        <begin position="333"/>
        <end position="352"/>
    </location>
</feature>
<dbReference type="PANTHER" id="PTHR33908:SF3">
    <property type="entry name" value="UNDECAPRENYL PHOSPHATE-ALPHA-4-AMINO-4-DEOXY-L-ARABINOSE ARABINOSYL TRANSFERASE"/>
    <property type="match status" value="1"/>
</dbReference>
<evidence type="ECO:0000256" key="7">
    <source>
        <dbReference type="ARBA" id="ARBA00023136"/>
    </source>
</evidence>
<reference evidence="10 11" key="1">
    <citation type="journal article" date="2016" name="Nat. Commun.">
        <title>Thousands of microbial genomes shed light on interconnected biogeochemical processes in an aquifer system.</title>
        <authorList>
            <person name="Anantharaman K."/>
            <person name="Brown C.T."/>
            <person name="Hug L.A."/>
            <person name="Sharon I."/>
            <person name="Castelle C.J."/>
            <person name="Probst A.J."/>
            <person name="Thomas B.C."/>
            <person name="Singh A."/>
            <person name="Wilkins M.J."/>
            <person name="Karaoz U."/>
            <person name="Brodie E.L."/>
            <person name="Williams K.H."/>
            <person name="Hubbard S.S."/>
            <person name="Banfield J.F."/>
        </authorList>
    </citation>
    <scope>NUCLEOTIDE SEQUENCE [LARGE SCALE GENOMIC DNA]</scope>
</reference>
<dbReference type="GO" id="GO:0016763">
    <property type="term" value="F:pentosyltransferase activity"/>
    <property type="evidence" value="ECO:0007669"/>
    <property type="project" value="TreeGrafter"/>
</dbReference>